<dbReference type="Proteomes" id="UP000253083">
    <property type="component" value="Unassembled WGS sequence"/>
</dbReference>
<dbReference type="OrthoDB" id="9812921at2"/>
<gene>
    <name evidence="1" type="ORF">DFR28_10450</name>
</gene>
<dbReference type="InterPro" id="IPR011042">
    <property type="entry name" value="6-blade_b-propeller_TolB-like"/>
</dbReference>
<dbReference type="InParanoid" id="A0A395JMJ0"/>
<dbReference type="PANTHER" id="PTHR36842">
    <property type="entry name" value="PROTEIN TOLB HOMOLOG"/>
    <property type="match status" value="1"/>
</dbReference>
<evidence type="ECO:0000313" key="1">
    <source>
        <dbReference type="EMBL" id="RBP49124.1"/>
    </source>
</evidence>
<name>A0A395JMJ0_9GAMM</name>
<dbReference type="PANTHER" id="PTHR36842:SF1">
    <property type="entry name" value="PROTEIN TOLB"/>
    <property type="match status" value="1"/>
</dbReference>
<comment type="caution">
    <text evidence="1">The sequence shown here is derived from an EMBL/GenBank/DDBJ whole genome shotgun (WGS) entry which is preliminary data.</text>
</comment>
<dbReference type="Gene3D" id="2.120.10.30">
    <property type="entry name" value="TolB, C-terminal domain"/>
    <property type="match status" value="2"/>
</dbReference>
<evidence type="ECO:0000313" key="2">
    <source>
        <dbReference type="Proteomes" id="UP000253083"/>
    </source>
</evidence>
<protein>
    <recommendedName>
        <fullName evidence="3">WD40 repeat protein</fullName>
    </recommendedName>
</protein>
<dbReference type="AlphaFoldDB" id="A0A395JMJ0"/>
<proteinExistence type="predicted"/>
<keyword evidence="2" id="KW-1185">Reference proteome</keyword>
<dbReference type="RefSeq" id="WP_113954993.1">
    <property type="nucleotide sequence ID" value="NZ_QNRT01000004.1"/>
</dbReference>
<dbReference type="EMBL" id="QNRT01000004">
    <property type="protein sequence ID" value="RBP49124.1"/>
    <property type="molecule type" value="Genomic_DNA"/>
</dbReference>
<reference evidence="1 2" key="1">
    <citation type="submission" date="2018-06" db="EMBL/GenBank/DDBJ databases">
        <title>Genomic Encyclopedia of Type Strains, Phase IV (KMG-IV): sequencing the most valuable type-strain genomes for metagenomic binning, comparative biology and taxonomic classification.</title>
        <authorList>
            <person name="Goeker M."/>
        </authorList>
    </citation>
    <scope>NUCLEOTIDE SEQUENCE [LARGE SCALE GENOMIC DNA]</scope>
    <source>
        <strain evidence="1 2">DSM 24032</strain>
    </source>
</reference>
<dbReference type="SUPFAM" id="SSF69304">
    <property type="entry name" value="Tricorn protease N-terminal domain"/>
    <property type="match status" value="1"/>
</dbReference>
<sequence length="269" mass="29190">MRISFDGSATNVDENGFKVSPDSQRVVFNAEEIFGRKILYTVPLNGGTPIEIYPSSGAALGSEVALFTISPDSQRVVYRADQSTDDVLELYSAPITGASSADVHATKLNPRLPFSSKVYSFEISQDSKSVVYRADQDVFAEANIYHVPINSGSTTQLNSDLTLGGDIFYMAISADSNQVVYYGNQDSDDVYELYRVPLAGGTVTKLNASLPFGANTYTFSISPNNDVVVYTADQDVFQDIELFAVGITEEDEMRLPIKAHNGAVAVICL</sequence>
<organism evidence="1 2">
    <name type="scientific">Arenicella xantha</name>
    <dbReference type="NCBI Taxonomy" id="644221"/>
    <lineage>
        <taxon>Bacteria</taxon>
        <taxon>Pseudomonadati</taxon>
        <taxon>Pseudomonadota</taxon>
        <taxon>Gammaproteobacteria</taxon>
        <taxon>Arenicellales</taxon>
        <taxon>Arenicellaceae</taxon>
        <taxon>Arenicella</taxon>
    </lineage>
</organism>
<accession>A0A395JMJ0</accession>
<evidence type="ECO:0008006" key="3">
    <source>
        <dbReference type="Google" id="ProtNLM"/>
    </source>
</evidence>